<reference evidence="4 5" key="3">
    <citation type="submission" date="2020-08" db="EMBL/GenBank/DDBJ databases">
        <title>Genomic Encyclopedia of Type Strains, Phase IV (KMG-IV): sequencing the most valuable type-strain genomes for metagenomic binning, comparative biology and taxonomic classification.</title>
        <authorList>
            <person name="Goeker M."/>
        </authorList>
    </citation>
    <scope>NUCLEOTIDE SEQUENCE [LARGE SCALE GENOMIC DNA]</scope>
    <source>
        <strain evidence="4 5">DSM 100774</strain>
    </source>
</reference>
<dbReference type="Proteomes" id="UP000532273">
    <property type="component" value="Unassembled WGS sequence"/>
</dbReference>
<comment type="caution">
    <text evidence="4">The sequence shown here is derived from an EMBL/GenBank/DDBJ whole genome shotgun (WGS) entry which is preliminary data.</text>
</comment>
<feature type="signal peptide" evidence="1">
    <location>
        <begin position="1"/>
        <end position="21"/>
    </location>
</feature>
<reference evidence="3" key="1">
    <citation type="journal article" date="2014" name="Int. J. Syst. Evol. Microbiol.">
        <title>Complete genome of a new Firmicutes species belonging to the dominant human colonic microbiota ('Ruminococcus bicirculans') reveals two chromosomes and a selective capacity to utilize plant glucans.</title>
        <authorList>
            <consortium name="NISC Comparative Sequencing Program"/>
            <person name="Wegmann U."/>
            <person name="Louis P."/>
            <person name="Goesmann A."/>
            <person name="Henrissat B."/>
            <person name="Duncan S.H."/>
            <person name="Flint H.J."/>
        </authorList>
    </citation>
    <scope>NUCLEOTIDE SEQUENCE</scope>
    <source>
        <strain evidence="3">CGMCC 1.15287</strain>
    </source>
</reference>
<protein>
    <recommendedName>
        <fullName evidence="2">DUF5008 domain-containing protein</fullName>
    </recommendedName>
</protein>
<evidence type="ECO:0000313" key="6">
    <source>
        <dbReference type="Proteomes" id="UP000642938"/>
    </source>
</evidence>
<evidence type="ECO:0000313" key="4">
    <source>
        <dbReference type="EMBL" id="MBB4107557.1"/>
    </source>
</evidence>
<evidence type="ECO:0000313" key="5">
    <source>
        <dbReference type="Proteomes" id="UP000532273"/>
    </source>
</evidence>
<feature type="domain" description="DUF5008" evidence="2">
    <location>
        <begin position="31"/>
        <end position="120"/>
    </location>
</feature>
<dbReference type="AlphaFoldDB" id="A0A7W6P508"/>
<dbReference type="InterPro" id="IPR013783">
    <property type="entry name" value="Ig-like_fold"/>
</dbReference>
<dbReference type="Proteomes" id="UP000642938">
    <property type="component" value="Unassembled WGS sequence"/>
</dbReference>
<name>A0A7W6P508_9SPHI</name>
<reference evidence="6" key="2">
    <citation type="journal article" date="2019" name="Int. J. Syst. Evol. Microbiol.">
        <title>The Global Catalogue of Microorganisms (GCM) 10K type strain sequencing project: providing services to taxonomists for standard genome sequencing and annotation.</title>
        <authorList>
            <consortium name="The Broad Institute Genomics Platform"/>
            <consortium name="The Broad Institute Genome Sequencing Center for Infectious Disease"/>
            <person name="Wu L."/>
            <person name="Ma J."/>
        </authorList>
    </citation>
    <scope>NUCLEOTIDE SEQUENCE [LARGE SCALE GENOMIC DNA]</scope>
    <source>
        <strain evidence="6">CGMCC 1.15287</strain>
    </source>
</reference>
<dbReference type="InterPro" id="IPR013431">
    <property type="entry name" value="Delta_60_rpt"/>
</dbReference>
<evidence type="ECO:0000313" key="3">
    <source>
        <dbReference type="EMBL" id="GGG98553.1"/>
    </source>
</evidence>
<dbReference type="EMBL" id="BMHZ01000001">
    <property type="protein sequence ID" value="GGG98553.1"/>
    <property type="molecule type" value="Genomic_DNA"/>
</dbReference>
<keyword evidence="6" id="KW-1185">Reference proteome</keyword>
<proteinExistence type="predicted"/>
<sequence length="549" mass="59295">MSVFKIKIWFTACSLSLLLLAGCKDEVKEFENPYSGGKLPLGLKFNTASFIEPTQGSANDVVTVSVVGAEQYKTQLRFQFSGEEAEIVSIAGDVVKVKVPAAGSSGSTSIQIGDQIFFGPQFKVFGKISDDPYFKAKIGANNTIYDAYKLKTGKYLMVGEFTDFNDKGIVLAIKKIAETTYEGEVQRTLQLGTGVVSGYLSAVTSSPNDANIFVAGNMSAFDLRGPVKNITRLTALGAIDLKQVETYSSKNGGATYPKLTVPVFNGGTDAPIKRIFYFNNGIIAVGGFKYYVSHRYDVGRTFTYTSGNTTLTGYRDSLVRDSIPIRQVVRFKLDGGLDNTYHFSGGTTLDGGNGNILDAVMQADGKLVLVGAFSKFDNKAAGGIVRLNADGTVDDSFQVGKGAAGYITSINWNSTTQRFVLTGVFSSFNNQPIQNMLVLKADGSIDDTFVSGNFDSGYPSFAQQLSNGLIVVSGNFKKYNNVRRAGFMILSPQGSLAQGYNTLGELTGTINRVLEERNKDNKRSIVLLGSFRKFDSQAVQNIKGLVLED</sequence>
<evidence type="ECO:0000259" key="2">
    <source>
        <dbReference type="Pfam" id="PF16400"/>
    </source>
</evidence>
<dbReference type="InterPro" id="IPR032175">
    <property type="entry name" value="DUF5008"/>
</dbReference>
<evidence type="ECO:0000256" key="1">
    <source>
        <dbReference type="SAM" id="SignalP"/>
    </source>
</evidence>
<reference evidence="3" key="4">
    <citation type="submission" date="2024-05" db="EMBL/GenBank/DDBJ databases">
        <authorList>
            <person name="Sun Q."/>
            <person name="Zhou Y."/>
        </authorList>
    </citation>
    <scope>NUCLEOTIDE SEQUENCE</scope>
    <source>
        <strain evidence="3">CGMCC 1.15287</strain>
    </source>
</reference>
<dbReference type="Gene3D" id="2.60.40.10">
    <property type="entry name" value="Immunoglobulins"/>
    <property type="match status" value="1"/>
</dbReference>
<feature type="chain" id="PRO_5031026524" description="DUF5008 domain-containing protein" evidence="1">
    <location>
        <begin position="22"/>
        <end position="549"/>
    </location>
</feature>
<dbReference type="Pfam" id="PF16400">
    <property type="entry name" value="DUF5008"/>
    <property type="match status" value="1"/>
</dbReference>
<dbReference type="Pfam" id="PF17164">
    <property type="entry name" value="DUF5122"/>
    <property type="match status" value="1"/>
</dbReference>
<dbReference type="EMBL" id="JACIEF010000002">
    <property type="protein sequence ID" value="MBB4107557.1"/>
    <property type="molecule type" value="Genomic_DNA"/>
</dbReference>
<dbReference type="PROSITE" id="PS51257">
    <property type="entry name" value="PROKAR_LIPOPROTEIN"/>
    <property type="match status" value="1"/>
</dbReference>
<accession>A0A7W6P508</accession>
<keyword evidence="1" id="KW-0732">Signal</keyword>
<dbReference type="Gene3D" id="2.80.10.50">
    <property type="match status" value="1"/>
</dbReference>
<organism evidence="4 5">
    <name type="scientific">Pedobacter zeae</name>
    <dbReference type="NCBI Taxonomy" id="1737356"/>
    <lineage>
        <taxon>Bacteria</taxon>
        <taxon>Pseudomonadati</taxon>
        <taxon>Bacteroidota</taxon>
        <taxon>Sphingobacteriia</taxon>
        <taxon>Sphingobacteriales</taxon>
        <taxon>Sphingobacteriaceae</taxon>
        <taxon>Pedobacter</taxon>
    </lineage>
</organism>
<dbReference type="RefSeq" id="WP_183761749.1">
    <property type="nucleotide sequence ID" value="NZ_BMHZ01000001.1"/>
</dbReference>
<gene>
    <name evidence="3" type="ORF">GCM10007422_10910</name>
    <name evidence="4" type="ORF">GGQ60_001538</name>
</gene>